<reference evidence="1 2" key="1">
    <citation type="submission" date="2019-08" db="EMBL/GenBank/DDBJ databases">
        <title>Genome sequence of Gelidibacter salicanalis IC162T.</title>
        <authorList>
            <person name="Bowman J.P."/>
        </authorList>
    </citation>
    <scope>NUCLEOTIDE SEQUENCE [LARGE SCALE GENOMIC DNA]</scope>
    <source>
        <strain evidence="1 2">IC162</strain>
    </source>
</reference>
<proteinExistence type="predicted"/>
<organism evidence="1 2">
    <name type="scientific">Gelidibacter salicanalis</name>
    <dbReference type="NCBI Taxonomy" id="291193"/>
    <lineage>
        <taxon>Bacteria</taxon>
        <taxon>Pseudomonadati</taxon>
        <taxon>Bacteroidota</taxon>
        <taxon>Flavobacteriia</taxon>
        <taxon>Flavobacteriales</taxon>
        <taxon>Flavobacteriaceae</taxon>
        <taxon>Gelidibacter</taxon>
    </lineage>
</organism>
<dbReference type="EMBL" id="VORX01000004">
    <property type="protein sequence ID" value="TXE07834.1"/>
    <property type="molecule type" value="Genomic_DNA"/>
</dbReference>
<protein>
    <submittedName>
        <fullName evidence="1">Uncharacterized protein</fullName>
    </submittedName>
</protein>
<accession>A0A5C7AIL9</accession>
<dbReference type="AlphaFoldDB" id="A0A5C7AIL9"/>
<sequence>MNRQQTFYFIYTAQDMDKERLQNWKIPRIEEDRRINKKELIKIITTELEKGNFTGAIDIIKKSFNQLNMVLPEEINYSEFGNISKTGAHQENQLISAVLSSMEMFPEDGTFIDETKI</sequence>
<name>A0A5C7AIL9_9FLAO</name>
<evidence type="ECO:0000313" key="2">
    <source>
        <dbReference type="Proteomes" id="UP000321734"/>
    </source>
</evidence>
<comment type="caution">
    <text evidence="1">The sequence shown here is derived from an EMBL/GenBank/DDBJ whole genome shotgun (WGS) entry which is preliminary data.</text>
</comment>
<dbReference type="Proteomes" id="UP000321734">
    <property type="component" value="Unassembled WGS sequence"/>
</dbReference>
<evidence type="ECO:0000313" key="1">
    <source>
        <dbReference type="EMBL" id="TXE07834.1"/>
    </source>
</evidence>
<gene>
    <name evidence="1" type="ORF">ES711_10405</name>
</gene>
<dbReference type="RefSeq" id="WP_146893231.1">
    <property type="nucleotide sequence ID" value="NZ_VORX01000004.1"/>
</dbReference>
<keyword evidence="2" id="KW-1185">Reference proteome</keyword>